<comment type="caution">
    <text evidence="1">The sequence shown here is derived from an EMBL/GenBank/DDBJ whole genome shotgun (WGS) entry which is preliminary data.</text>
</comment>
<dbReference type="EMBL" id="JADCNM010000001">
    <property type="protein sequence ID" value="KAG0502438.1"/>
    <property type="molecule type" value="Genomic_DNA"/>
</dbReference>
<evidence type="ECO:0000313" key="1">
    <source>
        <dbReference type="EMBL" id="KAG0498184.1"/>
    </source>
</evidence>
<evidence type="ECO:0000313" key="4">
    <source>
        <dbReference type="Proteomes" id="UP000639772"/>
    </source>
</evidence>
<dbReference type="Proteomes" id="UP000636800">
    <property type="component" value="Chromosome 1"/>
</dbReference>
<dbReference type="EMBL" id="JADCNL010000001">
    <property type="protein sequence ID" value="KAG0498184.1"/>
    <property type="molecule type" value="Genomic_DNA"/>
</dbReference>
<dbReference type="OrthoDB" id="266138at2759"/>
<evidence type="ECO:0000313" key="3">
    <source>
        <dbReference type="Proteomes" id="UP000636800"/>
    </source>
</evidence>
<proteinExistence type="predicted"/>
<protein>
    <submittedName>
        <fullName evidence="1">Uncharacterized protein</fullName>
    </submittedName>
</protein>
<reference evidence="3 4" key="1">
    <citation type="journal article" date="2020" name="Nat. Food">
        <title>A phased Vanilla planifolia genome enables genetic improvement of flavour and production.</title>
        <authorList>
            <person name="Hasing T."/>
            <person name="Tang H."/>
            <person name="Brym M."/>
            <person name="Khazi F."/>
            <person name="Huang T."/>
            <person name="Chambers A.H."/>
        </authorList>
    </citation>
    <scope>NUCLEOTIDE SEQUENCE [LARGE SCALE GENOMIC DNA]</scope>
    <source>
        <tissue evidence="1">Leaf</tissue>
    </source>
</reference>
<keyword evidence="3" id="KW-1185">Reference proteome</keyword>
<accession>A0A835RU57</accession>
<organism evidence="1 3">
    <name type="scientific">Vanilla planifolia</name>
    <name type="common">Vanilla</name>
    <dbReference type="NCBI Taxonomy" id="51239"/>
    <lineage>
        <taxon>Eukaryota</taxon>
        <taxon>Viridiplantae</taxon>
        <taxon>Streptophyta</taxon>
        <taxon>Embryophyta</taxon>
        <taxon>Tracheophyta</taxon>
        <taxon>Spermatophyta</taxon>
        <taxon>Magnoliopsida</taxon>
        <taxon>Liliopsida</taxon>
        <taxon>Asparagales</taxon>
        <taxon>Orchidaceae</taxon>
        <taxon>Vanilloideae</taxon>
        <taxon>Vanilleae</taxon>
        <taxon>Vanilla</taxon>
    </lineage>
</organism>
<dbReference type="AlphaFoldDB" id="A0A835RU57"/>
<dbReference type="Proteomes" id="UP000639772">
    <property type="component" value="Chromosome 1"/>
</dbReference>
<sequence length="151" mass="16721">MESCGEESRNVGGTKKRSWYRKNSGRCLDLTSFQLHDLGEVEIPEDLVELISGLIGSQVDPRIGLLCILRSFPSANLFDDEGIEPLCGWTAISGCKYVVLFDSSAKFKGKIVSKIGEYGFCKTVNYMMLSDGERHRNPNKFTGTVVGKESD</sequence>
<name>A0A835RU57_VANPL</name>
<gene>
    <name evidence="2" type="ORF">HPP92_002510</name>
    <name evidence="1" type="ORF">HPP92_002875</name>
</gene>
<evidence type="ECO:0000313" key="2">
    <source>
        <dbReference type="EMBL" id="KAG0502438.1"/>
    </source>
</evidence>